<dbReference type="EMBL" id="BGPR01040081">
    <property type="protein sequence ID" value="GBO16143.1"/>
    <property type="molecule type" value="Genomic_DNA"/>
</dbReference>
<reference evidence="2 3" key="1">
    <citation type="journal article" date="2019" name="Sci. Rep.">
        <title>Orb-weaving spider Araneus ventricosus genome elucidates the spidroin gene catalogue.</title>
        <authorList>
            <person name="Kono N."/>
            <person name="Nakamura H."/>
            <person name="Ohtoshi R."/>
            <person name="Moran D.A.P."/>
            <person name="Shinohara A."/>
            <person name="Yoshida Y."/>
            <person name="Fujiwara M."/>
            <person name="Mori M."/>
            <person name="Tomita M."/>
            <person name="Arakawa K."/>
        </authorList>
    </citation>
    <scope>NUCLEOTIDE SEQUENCE [LARGE SCALE GENOMIC DNA]</scope>
</reference>
<protein>
    <recommendedName>
        <fullName evidence="1">DUF4817 domain-containing protein</fullName>
    </recommendedName>
</protein>
<keyword evidence="3" id="KW-1185">Reference proteome</keyword>
<name>A0A4Y2UTM6_ARAVE</name>
<dbReference type="Proteomes" id="UP000499080">
    <property type="component" value="Unassembled WGS sequence"/>
</dbReference>
<dbReference type="InterPro" id="IPR032135">
    <property type="entry name" value="DUF4817"/>
</dbReference>
<dbReference type="Pfam" id="PF16087">
    <property type="entry name" value="DUF4817"/>
    <property type="match status" value="1"/>
</dbReference>
<sequence length="129" mass="14926">YKFINISDIHEESLYHNVSNSPTISCDSWEYDDSIYASTVLGKVGNMPYGVINLWQREIPNASVKTATVQQTARLWFYESKSIVTVQRRFRLEYRNCQSPNKNSIKRWYESFKLTGNVVGGESVSYKPV</sequence>
<gene>
    <name evidence="2" type="ORF">AVEN_33535_1</name>
</gene>
<evidence type="ECO:0000313" key="2">
    <source>
        <dbReference type="EMBL" id="GBO16143.1"/>
    </source>
</evidence>
<evidence type="ECO:0000259" key="1">
    <source>
        <dbReference type="Pfam" id="PF16087"/>
    </source>
</evidence>
<feature type="domain" description="DUF4817" evidence="1">
    <location>
        <begin position="76"/>
        <end position="118"/>
    </location>
</feature>
<organism evidence="2 3">
    <name type="scientific">Araneus ventricosus</name>
    <name type="common">Orbweaver spider</name>
    <name type="synonym">Epeira ventricosa</name>
    <dbReference type="NCBI Taxonomy" id="182803"/>
    <lineage>
        <taxon>Eukaryota</taxon>
        <taxon>Metazoa</taxon>
        <taxon>Ecdysozoa</taxon>
        <taxon>Arthropoda</taxon>
        <taxon>Chelicerata</taxon>
        <taxon>Arachnida</taxon>
        <taxon>Araneae</taxon>
        <taxon>Araneomorphae</taxon>
        <taxon>Entelegynae</taxon>
        <taxon>Araneoidea</taxon>
        <taxon>Araneidae</taxon>
        <taxon>Araneus</taxon>
    </lineage>
</organism>
<comment type="caution">
    <text evidence="2">The sequence shown here is derived from an EMBL/GenBank/DDBJ whole genome shotgun (WGS) entry which is preliminary data.</text>
</comment>
<proteinExistence type="predicted"/>
<evidence type="ECO:0000313" key="3">
    <source>
        <dbReference type="Proteomes" id="UP000499080"/>
    </source>
</evidence>
<accession>A0A4Y2UTM6</accession>
<dbReference type="OrthoDB" id="6460236at2759"/>
<feature type="non-terminal residue" evidence="2">
    <location>
        <position position="1"/>
    </location>
</feature>
<dbReference type="AlphaFoldDB" id="A0A4Y2UTM6"/>